<proteinExistence type="predicted"/>
<evidence type="ECO:0008006" key="3">
    <source>
        <dbReference type="Google" id="ProtNLM"/>
    </source>
</evidence>
<evidence type="ECO:0000313" key="1">
    <source>
        <dbReference type="EMBL" id="KKO46137.1"/>
    </source>
</evidence>
<dbReference type="AlphaFoldDB" id="A0A0M2V5M1"/>
<name>A0A0M2V5M1_9GAMM</name>
<dbReference type="OrthoDB" id="5818611at2"/>
<gene>
    <name evidence="1" type="ORF">WG68_07225</name>
</gene>
<protein>
    <recommendedName>
        <fullName evidence="3">DUF3081 domain-containing protein</fullName>
    </recommendedName>
</protein>
<dbReference type="PATRIC" id="fig|336831.14.peg.1352"/>
<keyword evidence="2" id="KW-1185">Reference proteome</keyword>
<accession>A0A0M2V5M1</accession>
<organism evidence="1 2">
    <name type="scientific">Arsukibacterium ikkense</name>
    <dbReference type="NCBI Taxonomy" id="336831"/>
    <lineage>
        <taxon>Bacteria</taxon>
        <taxon>Pseudomonadati</taxon>
        <taxon>Pseudomonadota</taxon>
        <taxon>Gammaproteobacteria</taxon>
        <taxon>Chromatiales</taxon>
        <taxon>Chromatiaceae</taxon>
        <taxon>Arsukibacterium</taxon>
    </lineage>
</organism>
<comment type="caution">
    <text evidence="1">The sequence shown here is derived from an EMBL/GenBank/DDBJ whole genome shotgun (WGS) entry which is preliminary data.</text>
</comment>
<dbReference type="RefSeq" id="WP_046556995.1">
    <property type="nucleotide sequence ID" value="NZ_LAHO01000005.1"/>
</dbReference>
<dbReference type="Proteomes" id="UP000034228">
    <property type="component" value="Unassembled WGS sequence"/>
</dbReference>
<dbReference type="STRING" id="336831.WG68_07225"/>
<dbReference type="InterPro" id="IPR021432">
    <property type="entry name" value="DUF3081"/>
</dbReference>
<sequence length="90" mass="10152">MKNELDGKLLLNVYAKVEKHGKAVTTDHGAGFSLDGLTVSQGFDGYEVYFASAKVQLSMGFHHKWHSDAQNEKDMDAFIELIKHINNHYN</sequence>
<evidence type="ECO:0000313" key="2">
    <source>
        <dbReference type="Proteomes" id="UP000034228"/>
    </source>
</evidence>
<reference evidence="1 2" key="1">
    <citation type="submission" date="2015-03" db="EMBL/GenBank/DDBJ databases">
        <title>Draft genome sequences of two protease-producing strains of Arsukibacterium isolated from two cold and alkaline environments.</title>
        <authorList>
            <person name="Lylloff J.E."/>
            <person name="Skov L.B."/>
            <person name="Jepsen M."/>
            <person name="Hallin P.F."/>
            <person name="Sorensen S.J."/>
            <person name="Stougaard P."/>
            <person name="Glaring M.A."/>
        </authorList>
    </citation>
    <scope>NUCLEOTIDE SEQUENCE [LARGE SCALE GENOMIC DNA]</scope>
    <source>
        <strain evidence="1 2">GCM72</strain>
    </source>
</reference>
<dbReference type="Pfam" id="PF11280">
    <property type="entry name" value="DUF3081"/>
    <property type="match status" value="1"/>
</dbReference>
<dbReference type="EMBL" id="LAHO01000005">
    <property type="protein sequence ID" value="KKO46137.1"/>
    <property type="molecule type" value="Genomic_DNA"/>
</dbReference>